<dbReference type="GO" id="GO:0032993">
    <property type="term" value="C:protein-DNA complex"/>
    <property type="evidence" value="ECO:0007669"/>
    <property type="project" value="TreeGrafter"/>
</dbReference>
<dbReference type="GO" id="GO:0000976">
    <property type="term" value="F:transcription cis-regulatory region binding"/>
    <property type="evidence" value="ECO:0007669"/>
    <property type="project" value="TreeGrafter"/>
</dbReference>
<dbReference type="SUPFAM" id="SSF52172">
    <property type="entry name" value="CheY-like"/>
    <property type="match status" value="1"/>
</dbReference>
<keyword evidence="3" id="KW-0805">Transcription regulation</keyword>
<dbReference type="GO" id="GO:0005829">
    <property type="term" value="C:cytosol"/>
    <property type="evidence" value="ECO:0007669"/>
    <property type="project" value="TreeGrafter"/>
</dbReference>
<dbReference type="GO" id="GO:0000156">
    <property type="term" value="F:phosphorelay response regulator activity"/>
    <property type="evidence" value="ECO:0007669"/>
    <property type="project" value="TreeGrafter"/>
</dbReference>
<dbReference type="PROSITE" id="PS50110">
    <property type="entry name" value="RESPONSE_REGULATORY"/>
    <property type="match status" value="1"/>
</dbReference>
<accession>A0A6J4H427</accession>
<feature type="coiled-coil region" evidence="7">
    <location>
        <begin position="144"/>
        <end position="171"/>
    </location>
</feature>
<organism evidence="9">
    <name type="scientific">uncultured Chloroflexota bacterium</name>
    <dbReference type="NCBI Taxonomy" id="166587"/>
    <lineage>
        <taxon>Bacteria</taxon>
        <taxon>Bacillati</taxon>
        <taxon>Chloroflexota</taxon>
        <taxon>environmental samples</taxon>
    </lineage>
</organism>
<dbReference type="InterPro" id="IPR039420">
    <property type="entry name" value="WalR-like"/>
</dbReference>
<dbReference type="GO" id="GO:0006355">
    <property type="term" value="P:regulation of DNA-templated transcription"/>
    <property type="evidence" value="ECO:0007669"/>
    <property type="project" value="TreeGrafter"/>
</dbReference>
<evidence type="ECO:0000256" key="5">
    <source>
        <dbReference type="ARBA" id="ARBA00023163"/>
    </source>
</evidence>
<evidence type="ECO:0000256" key="7">
    <source>
        <dbReference type="SAM" id="Coils"/>
    </source>
</evidence>
<dbReference type="Gene3D" id="3.40.50.2300">
    <property type="match status" value="1"/>
</dbReference>
<evidence type="ECO:0000259" key="8">
    <source>
        <dbReference type="PROSITE" id="PS50110"/>
    </source>
</evidence>
<proteinExistence type="predicted"/>
<evidence type="ECO:0000256" key="3">
    <source>
        <dbReference type="ARBA" id="ARBA00023015"/>
    </source>
</evidence>
<reference evidence="9" key="1">
    <citation type="submission" date="2020-02" db="EMBL/GenBank/DDBJ databases">
        <authorList>
            <person name="Meier V. D."/>
        </authorList>
    </citation>
    <scope>NUCLEOTIDE SEQUENCE</scope>
    <source>
        <strain evidence="9">AVDCRST_MAG77</strain>
    </source>
</reference>
<feature type="modified residue" description="4-aspartylphosphate" evidence="6">
    <location>
        <position position="59"/>
    </location>
</feature>
<evidence type="ECO:0000313" key="9">
    <source>
        <dbReference type="EMBL" id="CAA9212715.1"/>
    </source>
</evidence>
<keyword evidence="1 6" id="KW-0597">Phosphoprotein</keyword>
<evidence type="ECO:0000256" key="2">
    <source>
        <dbReference type="ARBA" id="ARBA00023012"/>
    </source>
</evidence>
<sequence length="299" mass="32811">MRVLLVEDNPGDARLFIEALREAATSSALGATIEVTHAGGLHAAFAACRDSAPDVVLLDLGLPETQGLETFQRVRDAAPVLPIVVLSGLDDEQTAIGAVREGAQDYLVKGEVDGRLLERSLRYAIERRRAENEHARLLEEQAARRAAEAALAVERERQERQERELAAIERLSSPPRAAITGQTFGLAALREGAPDLFAGLVEDYARLLDLALEQRGYRVEHDLSGRLRDIAERIGFLAGGPRDVVEVHTTALHQRLRSATPQRAQALVEEARVLVLELMGRLVSYYRSQPPRPSRQSAA</sequence>
<protein>
    <submittedName>
        <fullName evidence="9">Response regulator receiver modulated serine phosphatase</fullName>
    </submittedName>
</protein>
<dbReference type="InterPro" id="IPR011006">
    <property type="entry name" value="CheY-like_superfamily"/>
</dbReference>
<dbReference type="Pfam" id="PF00072">
    <property type="entry name" value="Response_reg"/>
    <property type="match status" value="1"/>
</dbReference>
<keyword evidence="7" id="KW-0175">Coiled coil</keyword>
<evidence type="ECO:0000256" key="4">
    <source>
        <dbReference type="ARBA" id="ARBA00023125"/>
    </source>
</evidence>
<keyword evidence="5" id="KW-0804">Transcription</keyword>
<dbReference type="EMBL" id="CADCTC010000004">
    <property type="protein sequence ID" value="CAA9212715.1"/>
    <property type="molecule type" value="Genomic_DNA"/>
</dbReference>
<dbReference type="SMART" id="SM00448">
    <property type="entry name" value="REC"/>
    <property type="match status" value="1"/>
</dbReference>
<gene>
    <name evidence="9" type="ORF">AVDCRST_MAG77-49</name>
</gene>
<dbReference type="AlphaFoldDB" id="A0A6J4H427"/>
<name>A0A6J4H427_9CHLR</name>
<dbReference type="PANTHER" id="PTHR48111">
    <property type="entry name" value="REGULATOR OF RPOS"/>
    <property type="match status" value="1"/>
</dbReference>
<dbReference type="InterPro" id="IPR001789">
    <property type="entry name" value="Sig_transdc_resp-reg_receiver"/>
</dbReference>
<feature type="domain" description="Response regulatory" evidence="8">
    <location>
        <begin position="2"/>
        <end position="124"/>
    </location>
</feature>
<evidence type="ECO:0000256" key="6">
    <source>
        <dbReference type="PROSITE-ProRule" id="PRU00169"/>
    </source>
</evidence>
<dbReference type="PANTHER" id="PTHR48111:SF1">
    <property type="entry name" value="TWO-COMPONENT RESPONSE REGULATOR ORR33"/>
    <property type="match status" value="1"/>
</dbReference>
<keyword evidence="2" id="KW-0902">Two-component regulatory system</keyword>
<dbReference type="CDD" id="cd00156">
    <property type="entry name" value="REC"/>
    <property type="match status" value="1"/>
</dbReference>
<keyword evidence="4" id="KW-0238">DNA-binding</keyword>
<evidence type="ECO:0000256" key="1">
    <source>
        <dbReference type="ARBA" id="ARBA00022553"/>
    </source>
</evidence>